<dbReference type="PROSITE" id="PS50953">
    <property type="entry name" value="KID"/>
    <property type="match status" value="1"/>
</dbReference>
<proteinExistence type="predicted"/>
<protein>
    <submittedName>
        <fullName evidence="11">BZIP transcription factor family protein</fullName>
    </submittedName>
</protein>
<feature type="compositionally biased region" description="Polar residues" evidence="7">
    <location>
        <begin position="184"/>
        <end position="199"/>
    </location>
</feature>
<keyword evidence="4" id="KW-0804">Transcription</keyword>
<dbReference type="InterPro" id="IPR046347">
    <property type="entry name" value="bZIP_sf"/>
</dbReference>
<evidence type="ECO:0000256" key="1">
    <source>
        <dbReference type="ARBA" id="ARBA00004123"/>
    </source>
</evidence>
<sequence>MSREPSIIHNPSTSEPETLKVLAKVILQNQSNDEIISDDEARRRREQLNRRPSYRMILKDLETVDKQLKKEPDEQSVASVVIQPSAEPVETVRSQMSLRQDTSAQLSEQQAISSRLEQVQYIAPSGLTRLHTTNGNLTLNSATLTSMHNVGAAGMIGQYSPVATVAAAAAAAAAAASRASTSTPKNVQELGQTAGSSSGPVPGMLPVNAEVLGLKTMSASADGQQQQYIPPNQGTSQDWQSTVMSGYTSSPSPLGMAGGSRTATESDDSTRKRQVRLLKNREAAKECRRKKKEYVKCLENRVAVLENQNKALIEELKTLKELYCRKEKSEL</sequence>
<dbReference type="GO" id="GO:0000978">
    <property type="term" value="F:RNA polymerase II cis-regulatory region sequence-specific DNA binding"/>
    <property type="evidence" value="ECO:0007669"/>
    <property type="project" value="TreeGrafter"/>
</dbReference>
<dbReference type="WBParaSite" id="EN70_6262">
    <property type="protein sequence ID" value="EN70_6262"/>
    <property type="gene ID" value="EN70_6262"/>
</dbReference>
<dbReference type="STRING" id="7209.A0A1I7VU08"/>
<feature type="coiled-coil region" evidence="6">
    <location>
        <begin position="288"/>
        <end position="322"/>
    </location>
</feature>
<evidence type="ECO:0000256" key="5">
    <source>
        <dbReference type="ARBA" id="ARBA00023242"/>
    </source>
</evidence>
<dbReference type="InterPro" id="IPR004827">
    <property type="entry name" value="bZIP"/>
</dbReference>
<evidence type="ECO:0000256" key="3">
    <source>
        <dbReference type="ARBA" id="ARBA00023125"/>
    </source>
</evidence>
<dbReference type="PROSITE" id="PS00036">
    <property type="entry name" value="BZIP_BASIC"/>
    <property type="match status" value="1"/>
</dbReference>
<dbReference type="FunFam" id="1.20.5.170:FF:000003">
    <property type="entry name" value="cAMP-responsive element modulator isoform X2"/>
    <property type="match status" value="1"/>
</dbReference>
<feature type="domain" description="KID" evidence="9">
    <location>
        <begin position="21"/>
        <end position="80"/>
    </location>
</feature>
<dbReference type="GO" id="GO:0005667">
    <property type="term" value="C:transcription regulator complex"/>
    <property type="evidence" value="ECO:0007669"/>
    <property type="project" value="TreeGrafter"/>
</dbReference>
<dbReference type="GO" id="GO:0005634">
    <property type="term" value="C:nucleus"/>
    <property type="evidence" value="ECO:0007669"/>
    <property type="project" value="UniProtKB-SubCell"/>
</dbReference>
<dbReference type="CDD" id="cd14690">
    <property type="entry name" value="bZIP_CREB1"/>
    <property type="match status" value="1"/>
</dbReference>
<reference evidence="11" key="2">
    <citation type="submission" date="2016-11" db="UniProtKB">
        <authorList>
            <consortium name="WormBaseParasite"/>
        </authorList>
    </citation>
    <scope>IDENTIFICATION</scope>
</reference>
<dbReference type="AlphaFoldDB" id="A0A1I7VU08"/>
<dbReference type="GO" id="GO:0000981">
    <property type="term" value="F:DNA-binding transcription factor activity, RNA polymerase II-specific"/>
    <property type="evidence" value="ECO:0007669"/>
    <property type="project" value="TreeGrafter"/>
</dbReference>
<keyword evidence="10" id="KW-1185">Reference proteome</keyword>
<dbReference type="SUPFAM" id="SSF57959">
    <property type="entry name" value="Leucine zipper domain"/>
    <property type="match status" value="1"/>
</dbReference>
<evidence type="ECO:0000259" key="9">
    <source>
        <dbReference type="PROSITE" id="PS50953"/>
    </source>
</evidence>
<evidence type="ECO:0000256" key="2">
    <source>
        <dbReference type="ARBA" id="ARBA00023015"/>
    </source>
</evidence>
<dbReference type="eggNOG" id="KOG3584">
    <property type="taxonomic scope" value="Eukaryota"/>
</dbReference>
<dbReference type="Gene3D" id="1.20.5.170">
    <property type="match status" value="1"/>
</dbReference>
<evidence type="ECO:0000313" key="11">
    <source>
        <dbReference type="WBParaSite" id="EN70_6262"/>
    </source>
</evidence>
<organism evidence="10 11">
    <name type="scientific">Loa loa</name>
    <name type="common">Eye worm</name>
    <name type="synonym">Filaria loa</name>
    <dbReference type="NCBI Taxonomy" id="7209"/>
    <lineage>
        <taxon>Eukaryota</taxon>
        <taxon>Metazoa</taxon>
        <taxon>Ecdysozoa</taxon>
        <taxon>Nematoda</taxon>
        <taxon>Chromadorea</taxon>
        <taxon>Rhabditida</taxon>
        <taxon>Spirurina</taxon>
        <taxon>Spiruromorpha</taxon>
        <taxon>Filarioidea</taxon>
        <taxon>Onchocercidae</taxon>
        <taxon>Loa</taxon>
    </lineage>
</organism>
<dbReference type="PANTHER" id="PTHR45879:SF3">
    <property type="entry name" value="CYCLIC AMP RESPONSE ELEMENT-BINDING PROTEIN B"/>
    <property type="match status" value="1"/>
</dbReference>
<evidence type="ECO:0000256" key="4">
    <source>
        <dbReference type="ARBA" id="ARBA00023163"/>
    </source>
</evidence>
<dbReference type="PROSITE" id="PS50217">
    <property type="entry name" value="BZIP"/>
    <property type="match status" value="1"/>
</dbReference>
<evidence type="ECO:0000256" key="7">
    <source>
        <dbReference type="SAM" id="MobiDB-lite"/>
    </source>
</evidence>
<evidence type="ECO:0000256" key="6">
    <source>
        <dbReference type="SAM" id="Coils"/>
    </source>
</evidence>
<dbReference type="PANTHER" id="PTHR45879">
    <property type="entry name" value="CYCLIC AMP RESPONSE ELEMENT-BINDING PROTEIN B"/>
    <property type="match status" value="1"/>
</dbReference>
<feature type="domain" description="BZIP" evidence="8">
    <location>
        <begin position="270"/>
        <end position="321"/>
    </location>
</feature>
<keyword evidence="3" id="KW-0238">DNA-binding</keyword>
<dbReference type="Pfam" id="PF02173">
    <property type="entry name" value="pKID"/>
    <property type="match status" value="1"/>
</dbReference>
<accession>A0A1I7VU08</accession>
<feature type="region of interest" description="Disordered" evidence="7">
    <location>
        <begin position="177"/>
        <end position="203"/>
    </location>
</feature>
<feature type="compositionally biased region" description="Polar residues" evidence="7">
    <location>
        <begin position="222"/>
        <end position="252"/>
    </location>
</feature>
<dbReference type="InterPro" id="IPR003102">
    <property type="entry name" value="CREB1-like_pKID"/>
</dbReference>
<keyword evidence="5" id="KW-0539">Nucleus</keyword>
<dbReference type="SMART" id="SM00338">
    <property type="entry name" value="BRLZ"/>
    <property type="match status" value="1"/>
</dbReference>
<dbReference type="Pfam" id="PF00170">
    <property type="entry name" value="bZIP_1"/>
    <property type="match status" value="1"/>
</dbReference>
<name>A0A1I7VU08_LOALO</name>
<comment type="subcellular location">
    <subcellularLocation>
        <location evidence="1">Nucleus</location>
    </subcellularLocation>
</comment>
<reference evidence="10" key="1">
    <citation type="submission" date="2012-04" db="EMBL/GenBank/DDBJ databases">
        <title>The Genome Sequence of Loa loa.</title>
        <authorList>
            <consortium name="The Broad Institute Genome Sequencing Platform"/>
            <consortium name="Broad Institute Genome Sequencing Center for Infectious Disease"/>
            <person name="Nutman T.B."/>
            <person name="Fink D.L."/>
            <person name="Russ C."/>
            <person name="Young S."/>
            <person name="Zeng Q."/>
            <person name="Gargeya S."/>
            <person name="Alvarado L."/>
            <person name="Berlin A."/>
            <person name="Chapman S.B."/>
            <person name="Chen Z."/>
            <person name="Freedman E."/>
            <person name="Gellesch M."/>
            <person name="Goldberg J."/>
            <person name="Griggs A."/>
            <person name="Gujja S."/>
            <person name="Heilman E.R."/>
            <person name="Heiman D."/>
            <person name="Howarth C."/>
            <person name="Mehta T."/>
            <person name="Neiman D."/>
            <person name="Pearson M."/>
            <person name="Roberts A."/>
            <person name="Saif S."/>
            <person name="Shea T."/>
            <person name="Shenoy N."/>
            <person name="Sisk P."/>
            <person name="Stolte C."/>
            <person name="Sykes S."/>
            <person name="White J."/>
            <person name="Yandava C."/>
            <person name="Haas B."/>
            <person name="Henn M.R."/>
            <person name="Nusbaum C."/>
            <person name="Birren B."/>
        </authorList>
    </citation>
    <scope>NUCLEOTIDE SEQUENCE [LARGE SCALE GENOMIC DNA]</scope>
</reference>
<evidence type="ECO:0000259" key="8">
    <source>
        <dbReference type="PROSITE" id="PS50217"/>
    </source>
</evidence>
<feature type="region of interest" description="Disordered" evidence="7">
    <location>
        <begin position="222"/>
        <end position="273"/>
    </location>
</feature>
<evidence type="ECO:0000313" key="10">
    <source>
        <dbReference type="Proteomes" id="UP000095285"/>
    </source>
</evidence>
<dbReference type="InterPro" id="IPR001630">
    <property type="entry name" value="Leuzip_CREB"/>
</dbReference>
<dbReference type="Proteomes" id="UP000095285">
    <property type="component" value="Unassembled WGS sequence"/>
</dbReference>
<keyword evidence="2" id="KW-0805">Transcription regulation</keyword>
<keyword evidence="6" id="KW-0175">Coiled coil</keyword>